<evidence type="ECO:0000313" key="3">
    <source>
        <dbReference type="Proteomes" id="UP001341281"/>
    </source>
</evidence>
<dbReference type="InterPro" id="IPR013103">
    <property type="entry name" value="RVT_2"/>
</dbReference>
<proteinExistence type="predicted"/>
<accession>A0AAQ3U259</accession>
<protein>
    <recommendedName>
        <fullName evidence="1">Reverse transcriptase Ty1/copia-type domain-containing protein</fullName>
    </recommendedName>
</protein>
<dbReference type="SUPFAM" id="SSF56672">
    <property type="entry name" value="DNA/RNA polymerases"/>
    <property type="match status" value="1"/>
</dbReference>
<dbReference type="InterPro" id="IPR043502">
    <property type="entry name" value="DNA/RNA_pol_sf"/>
</dbReference>
<dbReference type="PANTHER" id="PTHR11439:SF483">
    <property type="entry name" value="PEPTIDE SYNTHASE GLIP-LIKE, PUTATIVE (AFU_ORTHOLOGUE AFUA_3G12920)-RELATED"/>
    <property type="match status" value="1"/>
</dbReference>
<gene>
    <name evidence="2" type="ORF">U9M48_031147</name>
</gene>
<dbReference type="EMBL" id="CP144751">
    <property type="protein sequence ID" value="WVZ84075.1"/>
    <property type="molecule type" value="Genomic_DNA"/>
</dbReference>
<dbReference type="Pfam" id="PF07727">
    <property type="entry name" value="RVT_2"/>
    <property type="match status" value="1"/>
</dbReference>
<dbReference type="AlphaFoldDB" id="A0AAQ3U259"/>
<dbReference type="PANTHER" id="PTHR11439">
    <property type="entry name" value="GAG-POL-RELATED RETROTRANSPOSON"/>
    <property type="match status" value="1"/>
</dbReference>
<evidence type="ECO:0000313" key="2">
    <source>
        <dbReference type="EMBL" id="WVZ84075.1"/>
    </source>
</evidence>
<organism evidence="2 3">
    <name type="scientific">Paspalum notatum var. saurae</name>
    <dbReference type="NCBI Taxonomy" id="547442"/>
    <lineage>
        <taxon>Eukaryota</taxon>
        <taxon>Viridiplantae</taxon>
        <taxon>Streptophyta</taxon>
        <taxon>Embryophyta</taxon>
        <taxon>Tracheophyta</taxon>
        <taxon>Spermatophyta</taxon>
        <taxon>Magnoliopsida</taxon>
        <taxon>Liliopsida</taxon>
        <taxon>Poales</taxon>
        <taxon>Poaceae</taxon>
        <taxon>PACMAD clade</taxon>
        <taxon>Panicoideae</taxon>
        <taxon>Andropogonodae</taxon>
        <taxon>Paspaleae</taxon>
        <taxon>Paspalinae</taxon>
        <taxon>Paspalum</taxon>
    </lineage>
</organism>
<reference evidence="2 3" key="1">
    <citation type="submission" date="2024-02" db="EMBL/GenBank/DDBJ databases">
        <title>High-quality chromosome-scale genome assembly of Pensacola bahiagrass (Paspalum notatum Flugge var. saurae).</title>
        <authorList>
            <person name="Vega J.M."/>
            <person name="Podio M."/>
            <person name="Orjuela J."/>
            <person name="Siena L.A."/>
            <person name="Pessino S.C."/>
            <person name="Combes M.C."/>
            <person name="Mariac C."/>
            <person name="Albertini E."/>
            <person name="Pupilli F."/>
            <person name="Ortiz J.P.A."/>
            <person name="Leblanc O."/>
        </authorList>
    </citation>
    <scope>NUCLEOTIDE SEQUENCE [LARGE SCALE GENOMIC DNA]</scope>
    <source>
        <strain evidence="2">R1</strain>
        <tissue evidence="2">Leaf</tissue>
    </source>
</reference>
<dbReference type="Proteomes" id="UP001341281">
    <property type="component" value="Chromosome 07"/>
</dbReference>
<keyword evidence="3" id="KW-1185">Reference proteome</keyword>
<evidence type="ECO:0000259" key="1">
    <source>
        <dbReference type="Pfam" id="PF07727"/>
    </source>
</evidence>
<sequence>MHEELENFERNHVRDLVEPPPNCRPIGTKWVFKNKQGEDGMVVRNKARLPGVSSKEGIDYEETFAPVARLEAIRILLAFAASKGFKLQQMDVKSAFLNGFIEEVYVRQPPGFESARFPDRQAPRAWYARLKSFLLKSGFVIGSVDKTLFLLSRGGDTLIVQIYVDDIIFGGSSHALVSSFAEQMNREFEMSLMGELQFFLGLQIKQGPEGTFVHQAKYTRDILKKFEMGDSKPMTTPMSTNTALDADEDGEAVDQKEFRGMIGSLLYLTATRPDIQFAVCLCARYQASPRTSHRQAVKRIFRYLKFTPELGLWYSSGSSFSLRGFSDADHAGYRIDRKSTSGTCQLLETSLVSWSSRKQASVAFSTTKAEYVAAASCCSQLLWMKATLRARLDALIPLLVDSTSAISVAKNPVLHSRTKHIDVRFHFLRDHYEKGDIDLIH</sequence>
<name>A0AAQ3U259_PASNO</name>
<dbReference type="CDD" id="cd09272">
    <property type="entry name" value="RNase_HI_RT_Ty1"/>
    <property type="match status" value="1"/>
</dbReference>
<feature type="domain" description="Reverse transcriptase Ty1/copia-type" evidence="1">
    <location>
        <begin position="12"/>
        <end position="239"/>
    </location>
</feature>
<feature type="non-terminal residue" evidence="2">
    <location>
        <position position="441"/>
    </location>
</feature>